<gene>
    <name evidence="2" type="ORF">SBD_0588</name>
</gene>
<evidence type="ECO:0000313" key="3">
    <source>
        <dbReference type="Proteomes" id="UP000030760"/>
    </source>
</evidence>
<reference evidence="3" key="1">
    <citation type="journal article" date="2013" name="Genome Announc.">
        <title>Draft Genome Sequence of Streptomyces bottropensis ATCC 25435, a Bottromycin-Producing Actinomycete.</title>
        <authorList>
            <person name="Zhang H."/>
            <person name="Zhou W."/>
            <person name="Zhuang Y."/>
            <person name="Liang X."/>
            <person name="Liu T."/>
        </authorList>
    </citation>
    <scope>NUCLEOTIDE SEQUENCE [LARGE SCALE GENOMIC DNA]</scope>
    <source>
        <strain evidence="3">ATCC 25435</strain>
    </source>
</reference>
<protein>
    <submittedName>
        <fullName evidence="2">Uncharacterized protein</fullName>
    </submittedName>
</protein>
<dbReference type="AlphaFoldDB" id="M3EN48"/>
<feature type="region of interest" description="Disordered" evidence="1">
    <location>
        <begin position="33"/>
        <end position="55"/>
    </location>
</feature>
<sequence>MRSARRGFVGVRGRRFGHALGQAREHFEDSCQIDMSEDPPETGAVGDQAESAVPC</sequence>
<proteinExistence type="predicted"/>
<dbReference type="Proteomes" id="UP000030760">
    <property type="component" value="Unassembled WGS sequence"/>
</dbReference>
<organism evidence="2 3">
    <name type="scientific">Streptomyces bottropensis ATCC 25435</name>
    <dbReference type="NCBI Taxonomy" id="1054862"/>
    <lineage>
        <taxon>Bacteria</taxon>
        <taxon>Bacillati</taxon>
        <taxon>Actinomycetota</taxon>
        <taxon>Actinomycetes</taxon>
        <taxon>Kitasatosporales</taxon>
        <taxon>Streptomycetaceae</taxon>
        <taxon>Streptomyces</taxon>
    </lineage>
</organism>
<evidence type="ECO:0000313" key="2">
    <source>
        <dbReference type="EMBL" id="EMF57916.1"/>
    </source>
</evidence>
<dbReference type="EMBL" id="KB405056">
    <property type="protein sequence ID" value="EMF57916.1"/>
    <property type="molecule type" value="Genomic_DNA"/>
</dbReference>
<accession>M3EN48</accession>
<evidence type="ECO:0000256" key="1">
    <source>
        <dbReference type="SAM" id="MobiDB-lite"/>
    </source>
</evidence>
<name>M3EN48_9ACTN</name>